<organism evidence="7 8">
    <name type="scientific">Paralimibaculum aggregatum</name>
    <dbReference type="NCBI Taxonomy" id="3036245"/>
    <lineage>
        <taxon>Bacteria</taxon>
        <taxon>Pseudomonadati</taxon>
        <taxon>Pseudomonadota</taxon>
        <taxon>Alphaproteobacteria</taxon>
        <taxon>Rhodobacterales</taxon>
        <taxon>Paracoccaceae</taxon>
        <taxon>Paralimibaculum</taxon>
    </lineage>
</organism>
<dbReference type="Pfam" id="PF02548">
    <property type="entry name" value="Pantoate_transf"/>
    <property type="match status" value="1"/>
</dbReference>
<dbReference type="InterPro" id="IPR040442">
    <property type="entry name" value="Pyrv_kinase-like_dom_sf"/>
</dbReference>
<sequence>MVVCGVLTVRQAELAGVDIGGVAVGLGMTDHGHQKALRTALVRTIWHIRALRAGAPDTLCIAQRPHGSCATPGIAAASAVRPMQESGTNAATLRNGCEEGRITKAAAPAGAPVMRPVGLPHQMLRVGGVGMPGRCAGNAPCIFGTVGAIEEAGALGVEIEVLPAAAAGAVARPPGSTSSRPLRARPVPAGCVTATPDRCLPPVEAGDRASPASPRVAGCG</sequence>
<comment type="subunit">
    <text evidence="2">Homodecamer; pentamer of dimers.</text>
</comment>
<reference evidence="7 8" key="1">
    <citation type="submission" date="2023-04" db="EMBL/GenBank/DDBJ databases">
        <title>Marinoamorphus aggregata gen. nov., sp. Nov., isolate from tissue of brittle star Ophioplocus japonicus.</title>
        <authorList>
            <person name="Kawano K."/>
            <person name="Sawayama S."/>
            <person name="Nakagawa S."/>
        </authorList>
    </citation>
    <scope>NUCLEOTIDE SEQUENCE [LARGE SCALE GENOMIC DNA]</scope>
    <source>
        <strain evidence="7 8">NKW23</strain>
    </source>
</reference>
<dbReference type="EC" id="2.1.2.11" evidence="3"/>
<keyword evidence="5" id="KW-0808">Transferase</keyword>
<evidence type="ECO:0000256" key="4">
    <source>
        <dbReference type="ARBA" id="ARBA00022655"/>
    </source>
</evidence>
<keyword evidence="8" id="KW-1185">Reference proteome</keyword>
<evidence type="ECO:0000256" key="1">
    <source>
        <dbReference type="ARBA" id="ARBA00008676"/>
    </source>
</evidence>
<proteinExistence type="inferred from homology"/>
<dbReference type="PANTHER" id="PTHR20881">
    <property type="entry name" value="3-METHYL-2-OXOBUTANOATE HYDROXYMETHYLTRANSFERASE"/>
    <property type="match status" value="1"/>
</dbReference>
<protein>
    <recommendedName>
        <fullName evidence="3">3-methyl-2-oxobutanoate hydroxymethyltransferase</fullName>
        <ecNumber evidence="3">2.1.2.11</ecNumber>
    </recommendedName>
</protein>
<comment type="similarity">
    <text evidence="1">Belongs to the PanB family.</text>
</comment>
<keyword evidence="4" id="KW-0566">Pantothenate biosynthesis</keyword>
<dbReference type="InterPro" id="IPR003700">
    <property type="entry name" value="Pantoate_hydroxy_MeTrfase"/>
</dbReference>
<evidence type="ECO:0000313" key="7">
    <source>
        <dbReference type="EMBL" id="GMG83168.1"/>
    </source>
</evidence>
<evidence type="ECO:0000256" key="3">
    <source>
        <dbReference type="ARBA" id="ARBA00012618"/>
    </source>
</evidence>
<name>A0ABQ6LQ71_9RHOB</name>
<gene>
    <name evidence="7" type="ORF">LNKW23_23810</name>
</gene>
<feature type="region of interest" description="Disordered" evidence="6">
    <location>
        <begin position="170"/>
        <end position="189"/>
    </location>
</feature>
<dbReference type="InterPro" id="IPR015813">
    <property type="entry name" value="Pyrv/PenolPyrv_kinase-like_dom"/>
</dbReference>
<comment type="caution">
    <text evidence="7">The sequence shown here is derived from an EMBL/GenBank/DDBJ whole genome shotgun (WGS) entry which is preliminary data.</text>
</comment>
<dbReference type="PANTHER" id="PTHR20881:SF0">
    <property type="entry name" value="3-METHYL-2-OXOBUTANOATE HYDROXYMETHYLTRANSFERASE"/>
    <property type="match status" value="1"/>
</dbReference>
<evidence type="ECO:0000256" key="6">
    <source>
        <dbReference type="SAM" id="MobiDB-lite"/>
    </source>
</evidence>
<evidence type="ECO:0000256" key="2">
    <source>
        <dbReference type="ARBA" id="ARBA00011424"/>
    </source>
</evidence>
<evidence type="ECO:0000313" key="8">
    <source>
        <dbReference type="Proteomes" id="UP001239909"/>
    </source>
</evidence>
<evidence type="ECO:0000256" key="5">
    <source>
        <dbReference type="ARBA" id="ARBA00022679"/>
    </source>
</evidence>
<dbReference type="SUPFAM" id="SSF51621">
    <property type="entry name" value="Phosphoenolpyruvate/pyruvate domain"/>
    <property type="match status" value="1"/>
</dbReference>
<dbReference type="Proteomes" id="UP001239909">
    <property type="component" value="Unassembled WGS sequence"/>
</dbReference>
<dbReference type="EMBL" id="BSYI01000016">
    <property type="protein sequence ID" value="GMG83168.1"/>
    <property type="molecule type" value="Genomic_DNA"/>
</dbReference>
<accession>A0ABQ6LQ71</accession>
<dbReference type="Gene3D" id="3.20.20.60">
    <property type="entry name" value="Phosphoenolpyruvate-binding domains"/>
    <property type="match status" value="1"/>
</dbReference>
<feature type="region of interest" description="Disordered" evidence="6">
    <location>
        <begin position="196"/>
        <end position="220"/>
    </location>
</feature>